<dbReference type="InterPro" id="IPR036643">
    <property type="entry name" value="RNApol_insert_sf"/>
</dbReference>
<organism evidence="2 3">
    <name type="scientific">Heterorhabditis bacteriophora</name>
    <name type="common">Entomopathogenic nematode worm</name>
    <dbReference type="NCBI Taxonomy" id="37862"/>
    <lineage>
        <taxon>Eukaryota</taxon>
        <taxon>Metazoa</taxon>
        <taxon>Ecdysozoa</taxon>
        <taxon>Nematoda</taxon>
        <taxon>Chromadorea</taxon>
        <taxon>Rhabditida</taxon>
        <taxon>Rhabditina</taxon>
        <taxon>Rhabditomorpha</taxon>
        <taxon>Strongyloidea</taxon>
        <taxon>Heterorhabditidae</taxon>
        <taxon>Heterorhabditis</taxon>
    </lineage>
</organism>
<dbReference type="Pfam" id="PF00227">
    <property type="entry name" value="Proteasome"/>
    <property type="match status" value="1"/>
</dbReference>
<dbReference type="GO" id="GO:0005839">
    <property type="term" value="C:proteasome core complex"/>
    <property type="evidence" value="ECO:0007669"/>
    <property type="project" value="InterPro"/>
</dbReference>
<evidence type="ECO:0000313" key="2">
    <source>
        <dbReference type="Proteomes" id="UP000095283"/>
    </source>
</evidence>
<dbReference type="GO" id="GO:0051603">
    <property type="term" value="P:proteolysis involved in protein catabolic process"/>
    <property type="evidence" value="ECO:0007669"/>
    <property type="project" value="InterPro"/>
</dbReference>
<evidence type="ECO:0000313" key="3">
    <source>
        <dbReference type="WBParaSite" id="Hba_06714"/>
    </source>
</evidence>
<keyword evidence="1" id="KW-1133">Transmembrane helix</keyword>
<dbReference type="Proteomes" id="UP000095283">
    <property type="component" value="Unplaced"/>
</dbReference>
<keyword evidence="1" id="KW-0472">Membrane</keyword>
<dbReference type="InterPro" id="IPR001353">
    <property type="entry name" value="Proteasome_sua/b"/>
</dbReference>
<dbReference type="Gene3D" id="3.60.20.10">
    <property type="entry name" value="Glutamine Phosphoribosylpyrophosphate, subunit 1, domain 1"/>
    <property type="match status" value="1"/>
</dbReference>
<evidence type="ECO:0000256" key="1">
    <source>
        <dbReference type="SAM" id="Phobius"/>
    </source>
</evidence>
<sequence>MPYANQPVIQILELSDDLVPTLAIDWVQIETNTSVLHDEFVAHRMGLIPLVSDHVVDKMQFTRVRILFTTFLNVLNIFVLVGDNHRTVPVLNSVRIVQTRNKFEMLCKKIISRYILFIKISFYNKEEDNTMANDTGERMEADPIESQHEAEMLAEFERRRRARTLTLPTDDVQFAPDSDHIGIKYFRKNISSLLSDRGNIKLDAFHVVSYIILLFLSFDASWRMFDIESGEELLFQEGHAKILHFTCITIDGVGVRGKDCIVIGVEKKSIPALQDDRTIRKIHMIDDHVMLAFAGFYNHPLIHILFYFIKICNIY</sequence>
<dbReference type="Gene3D" id="2.170.120.12">
    <property type="entry name" value="DNA-directed RNA polymerase, insert domain"/>
    <property type="match status" value="1"/>
</dbReference>
<protein>
    <submittedName>
        <fullName evidence="3">RNA_pol_A_bac domain-containing protein</fullName>
    </submittedName>
</protein>
<name>A0A1I7WNJ8_HETBA</name>
<dbReference type="InterPro" id="IPR029055">
    <property type="entry name" value="Ntn_hydrolases_N"/>
</dbReference>
<keyword evidence="2" id="KW-1185">Reference proteome</keyword>
<dbReference type="SUPFAM" id="SSF56553">
    <property type="entry name" value="Insert subdomain of RNA polymerase alpha subunit"/>
    <property type="match status" value="1"/>
</dbReference>
<proteinExistence type="predicted"/>
<accession>A0A1I7WNJ8</accession>
<dbReference type="SUPFAM" id="SSF56235">
    <property type="entry name" value="N-terminal nucleophile aminohydrolases (Ntn hydrolases)"/>
    <property type="match status" value="1"/>
</dbReference>
<dbReference type="AlphaFoldDB" id="A0A1I7WNJ8"/>
<dbReference type="WBParaSite" id="Hba_06714">
    <property type="protein sequence ID" value="Hba_06714"/>
    <property type="gene ID" value="Hba_06714"/>
</dbReference>
<dbReference type="PANTHER" id="PTHR11800:SF2">
    <property type="entry name" value="DNA-DIRECTED RNA POLYMERASE II SUBUNIT RPB3"/>
    <property type="match status" value="1"/>
</dbReference>
<dbReference type="InterPro" id="IPR050518">
    <property type="entry name" value="Rpo3/RPB3_RNA_Pol_subunit"/>
</dbReference>
<dbReference type="GO" id="GO:0006366">
    <property type="term" value="P:transcription by RNA polymerase II"/>
    <property type="evidence" value="ECO:0007669"/>
    <property type="project" value="TreeGrafter"/>
</dbReference>
<dbReference type="GO" id="GO:0003899">
    <property type="term" value="F:DNA-directed RNA polymerase activity"/>
    <property type="evidence" value="ECO:0007669"/>
    <property type="project" value="TreeGrafter"/>
</dbReference>
<dbReference type="GO" id="GO:0005665">
    <property type="term" value="C:RNA polymerase II, core complex"/>
    <property type="evidence" value="ECO:0007669"/>
    <property type="project" value="TreeGrafter"/>
</dbReference>
<feature type="transmembrane region" description="Helical" evidence="1">
    <location>
        <begin position="289"/>
        <end position="309"/>
    </location>
</feature>
<dbReference type="PANTHER" id="PTHR11800">
    <property type="entry name" value="DNA-DIRECTED RNA POLYMERASE"/>
    <property type="match status" value="1"/>
</dbReference>
<keyword evidence="1" id="KW-0812">Transmembrane</keyword>
<reference evidence="3" key="1">
    <citation type="submission" date="2016-11" db="UniProtKB">
        <authorList>
            <consortium name="WormBaseParasite"/>
        </authorList>
    </citation>
    <scope>IDENTIFICATION</scope>
</reference>